<evidence type="ECO:0000256" key="1">
    <source>
        <dbReference type="SAM" id="MobiDB-lite"/>
    </source>
</evidence>
<sequence length="171" mass="19286">MSAHSAESSTGIKNNRNPSGRNQYKDCPPKNDARVAELLYDYQRREIFDKKKISQLLYDEHGIKLSESSVARRRRTLGLYASGITTRQLPETVKRQLILTQMSKDPGKKLGPRMIKQLIAKETGIHLTRDYIRAEMLRQDPEGFASRDTSIKKARGSASEASEEVAFTASS</sequence>
<protein>
    <submittedName>
        <fullName evidence="2">Uncharacterized protein</fullName>
    </submittedName>
</protein>
<feature type="region of interest" description="Disordered" evidence="1">
    <location>
        <begin position="143"/>
        <end position="171"/>
    </location>
</feature>
<feature type="region of interest" description="Disordered" evidence="1">
    <location>
        <begin position="1"/>
        <end position="29"/>
    </location>
</feature>
<evidence type="ECO:0000313" key="3">
    <source>
        <dbReference type="Proteomes" id="UP000053820"/>
    </source>
</evidence>
<feature type="compositionally biased region" description="Polar residues" evidence="1">
    <location>
        <begin position="1"/>
        <end position="22"/>
    </location>
</feature>
<keyword evidence="3" id="KW-1185">Reference proteome</keyword>
<dbReference type="AlphaFoldDB" id="A0A0C9VVJ3"/>
<organism evidence="2 3">
    <name type="scientific">Hydnomerulius pinastri MD-312</name>
    <dbReference type="NCBI Taxonomy" id="994086"/>
    <lineage>
        <taxon>Eukaryota</taxon>
        <taxon>Fungi</taxon>
        <taxon>Dikarya</taxon>
        <taxon>Basidiomycota</taxon>
        <taxon>Agaricomycotina</taxon>
        <taxon>Agaricomycetes</taxon>
        <taxon>Agaricomycetidae</taxon>
        <taxon>Boletales</taxon>
        <taxon>Boletales incertae sedis</taxon>
        <taxon>Leucogyrophana</taxon>
    </lineage>
</organism>
<dbReference type="Proteomes" id="UP000053820">
    <property type="component" value="Unassembled WGS sequence"/>
</dbReference>
<name>A0A0C9VVJ3_9AGAM</name>
<dbReference type="HOGENOM" id="CLU_139920_0_0_1"/>
<proteinExistence type="predicted"/>
<accession>A0A0C9VVJ3</accession>
<evidence type="ECO:0000313" key="2">
    <source>
        <dbReference type="EMBL" id="KIJ62120.1"/>
    </source>
</evidence>
<reference evidence="2 3" key="1">
    <citation type="submission" date="2014-04" db="EMBL/GenBank/DDBJ databases">
        <title>Evolutionary Origins and Diversification of the Mycorrhizal Mutualists.</title>
        <authorList>
            <consortium name="DOE Joint Genome Institute"/>
            <consortium name="Mycorrhizal Genomics Consortium"/>
            <person name="Kohler A."/>
            <person name="Kuo A."/>
            <person name="Nagy L.G."/>
            <person name="Floudas D."/>
            <person name="Copeland A."/>
            <person name="Barry K.W."/>
            <person name="Cichocki N."/>
            <person name="Veneault-Fourrey C."/>
            <person name="LaButti K."/>
            <person name="Lindquist E.A."/>
            <person name="Lipzen A."/>
            <person name="Lundell T."/>
            <person name="Morin E."/>
            <person name="Murat C."/>
            <person name="Riley R."/>
            <person name="Ohm R."/>
            <person name="Sun H."/>
            <person name="Tunlid A."/>
            <person name="Henrissat B."/>
            <person name="Grigoriev I.V."/>
            <person name="Hibbett D.S."/>
            <person name="Martin F."/>
        </authorList>
    </citation>
    <scope>NUCLEOTIDE SEQUENCE [LARGE SCALE GENOMIC DNA]</scope>
    <source>
        <strain evidence="2 3">MD-312</strain>
    </source>
</reference>
<dbReference type="EMBL" id="KN839857">
    <property type="protein sequence ID" value="KIJ62120.1"/>
    <property type="molecule type" value="Genomic_DNA"/>
</dbReference>
<gene>
    <name evidence="2" type="ORF">HYDPIDRAFT_114964</name>
</gene>
<dbReference type="OrthoDB" id="5392716at2759"/>